<keyword evidence="5 6" id="KW-0408">Iron</keyword>
<dbReference type="GO" id="GO:0020037">
    <property type="term" value="F:heme binding"/>
    <property type="evidence" value="ECO:0007669"/>
    <property type="project" value="InterPro"/>
</dbReference>
<proteinExistence type="predicted"/>
<dbReference type="AlphaFoldDB" id="A0AA52EGE2"/>
<dbReference type="InterPro" id="IPR036909">
    <property type="entry name" value="Cyt_c-like_dom_sf"/>
</dbReference>
<evidence type="ECO:0000256" key="2">
    <source>
        <dbReference type="ARBA" id="ARBA00022617"/>
    </source>
</evidence>
<evidence type="ECO:0000259" key="7">
    <source>
        <dbReference type="PROSITE" id="PS51007"/>
    </source>
</evidence>
<dbReference type="Proteomes" id="UP001268683">
    <property type="component" value="Chromosome"/>
</dbReference>
<dbReference type="KEGG" id="tmk:QGN29_12175"/>
<dbReference type="PANTHER" id="PTHR37823:SF1">
    <property type="entry name" value="CYTOCHROME C-553-LIKE"/>
    <property type="match status" value="1"/>
</dbReference>
<accession>A0AA52EGE2</accession>
<dbReference type="GO" id="GO:0046872">
    <property type="term" value="F:metal ion binding"/>
    <property type="evidence" value="ECO:0007669"/>
    <property type="project" value="UniProtKB-KW"/>
</dbReference>
<keyword evidence="9" id="KW-1185">Reference proteome</keyword>
<dbReference type="EMBL" id="CP123872">
    <property type="protein sequence ID" value="WND02305.1"/>
    <property type="molecule type" value="Genomic_DNA"/>
</dbReference>
<evidence type="ECO:0000256" key="1">
    <source>
        <dbReference type="ARBA" id="ARBA00022448"/>
    </source>
</evidence>
<evidence type="ECO:0000313" key="8">
    <source>
        <dbReference type="EMBL" id="WND02305.1"/>
    </source>
</evidence>
<dbReference type="GO" id="GO:0009055">
    <property type="term" value="F:electron transfer activity"/>
    <property type="evidence" value="ECO:0007669"/>
    <property type="project" value="InterPro"/>
</dbReference>
<protein>
    <submittedName>
        <fullName evidence="8">Cytochrome c</fullName>
    </submittedName>
</protein>
<dbReference type="InterPro" id="IPR009056">
    <property type="entry name" value="Cyt_c-like_dom"/>
</dbReference>
<evidence type="ECO:0000256" key="6">
    <source>
        <dbReference type="PROSITE-ProRule" id="PRU00433"/>
    </source>
</evidence>
<dbReference type="SUPFAM" id="SSF46626">
    <property type="entry name" value="Cytochrome c"/>
    <property type="match status" value="2"/>
</dbReference>
<keyword evidence="1" id="KW-0813">Transport</keyword>
<keyword evidence="3 6" id="KW-0479">Metal-binding</keyword>
<keyword evidence="4" id="KW-0249">Electron transport</keyword>
<evidence type="ECO:0000313" key="9">
    <source>
        <dbReference type="Proteomes" id="UP001268683"/>
    </source>
</evidence>
<keyword evidence="2 6" id="KW-0349">Heme</keyword>
<organism evidence="8 9">
    <name type="scientific">Temperatibacter marinus</name>
    <dbReference type="NCBI Taxonomy" id="1456591"/>
    <lineage>
        <taxon>Bacteria</taxon>
        <taxon>Pseudomonadati</taxon>
        <taxon>Pseudomonadota</taxon>
        <taxon>Alphaproteobacteria</taxon>
        <taxon>Kordiimonadales</taxon>
        <taxon>Temperatibacteraceae</taxon>
        <taxon>Temperatibacter</taxon>
    </lineage>
</organism>
<dbReference type="RefSeq" id="WP_310798141.1">
    <property type="nucleotide sequence ID" value="NZ_CP123872.1"/>
</dbReference>
<evidence type="ECO:0000256" key="3">
    <source>
        <dbReference type="ARBA" id="ARBA00022723"/>
    </source>
</evidence>
<reference evidence="8" key="1">
    <citation type="submission" date="2023-04" db="EMBL/GenBank/DDBJ databases">
        <title>Complete genome sequence of Temperatibacter marinus.</title>
        <authorList>
            <person name="Rong J.-C."/>
            <person name="Yi M.-L."/>
            <person name="Zhao Q."/>
        </authorList>
    </citation>
    <scope>NUCLEOTIDE SEQUENCE</scope>
    <source>
        <strain evidence="8">NBRC 110045</strain>
    </source>
</reference>
<feature type="domain" description="Cytochrome c" evidence="7">
    <location>
        <begin position="43"/>
        <end position="133"/>
    </location>
</feature>
<dbReference type="PROSITE" id="PS51007">
    <property type="entry name" value="CYTC"/>
    <property type="match status" value="1"/>
</dbReference>
<dbReference type="Gene3D" id="1.10.760.10">
    <property type="entry name" value="Cytochrome c-like domain"/>
    <property type="match status" value="1"/>
</dbReference>
<dbReference type="Pfam" id="PF00034">
    <property type="entry name" value="Cytochrom_C"/>
    <property type="match status" value="1"/>
</dbReference>
<evidence type="ECO:0000256" key="5">
    <source>
        <dbReference type="ARBA" id="ARBA00023004"/>
    </source>
</evidence>
<evidence type="ECO:0000256" key="4">
    <source>
        <dbReference type="ARBA" id="ARBA00022982"/>
    </source>
</evidence>
<dbReference type="InterPro" id="IPR051811">
    <property type="entry name" value="Cytochrome_c550/c551-like"/>
</dbReference>
<name>A0AA52EGE2_9PROT</name>
<gene>
    <name evidence="8" type="ORF">QGN29_12175</name>
</gene>
<sequence>MKKISIACLFLIFSGGGILVGSYFIKTTQTYEKQGRTFAYRGGDKENGKRQAQLRGCSLGCHGKNSEGAPYDGFAAPNLTGLFKDYSAEAIESVLRQGIRADGTALYKMPSSTFQYITDQDLSDLIAYYRSIPRLKDAVTYRKISLTKMMQISIGDIQPVVVGATNQKRYNRPAYDEQGNMTGHYIAHSICAECHGQTLEDGFAPSLRIVTTYQLTDLTKLLTLGEAPEGRPTDLMKYMGAVHYPAFKQQEMTNLFEYLNMELFLETHE</sequence>
<dbReference type="PANTHER" id="PTHR37823">
    <property type="entry name" value="CYTOCHROME C-553-LIKE"/>
    <property type="match status" value="1"/>
</dbReference>